<dbReference type="PROSITE" id="PS52035">
    <property type="entry name" value="PEPTIDASE_M14"/>
    <property type="match status" value="1"/>
</dbReference>
<dbReference type="SUPFAM" id="SSF49899">
    <property type="entry name" value="Concanavalin A-like lectins/glucanases"/>
    <property type="match status" value="1"/>
</dbReference>
<dbReference type="Proteomes" id="UP000295724">
    <property type="component" value="Unassembled WGS sequence"/>
</dbReference>
<dbReference type="GO" id="GO:0005615">
    <property type="term" value="C:extracellular space"/>
    <property type="evidence" value="ECO:0007669"/>
    <property type="project" value="TreeGrafter"/>
</dbReference>
<sequence length="793" mass="87156">MNFIKVSLVVSMWMLSFVGLAFDDQRLIVDVKWTDEAQLIKLADQFDHFKLDKKHQTMGLEIDGLELQWLKDQNFQVTIDADRTEQLQQNLNKNSQAQSKNTAGAGIPGFECYRTVEETFATAMALEAAYPNLVSWTDEGDSWEKTQNQQSGYDLNVLVITNEAMTDDKPPLFITSGVHAREYANAELITRFAEYLVHAYGNNPDATWIIDHHEIHLLLQANPDGRKKAETGLSWRKNTNNAFCPNSNTRGIDLNRNFDFFWGCCGGSNTDPCSLSFRGPSAASEPEAAAIQSYMNLLFTDFRDDDLISLAPDHTAGIYLDIHSYGEVILSSWGFSTDAPPNGDGILSLARKFAFFNNYAPQLGSLGTVDGATKDYAYGRFGVPGYTFELGTSFFEDCGTFENSMVEPNINALIYAAKASRQPYTISQGPDVTSLQPFATPYSTGDIVNFSLVADDQRYVNGNGTEPTQNISQAHYSINTPPWDLAATTIDLLPSDGVLDSPQESFDVSIDTSGMSIGQHLLYFRAKDANDNWGAVSALFLDLVDPQTSPHIQGVVRDINTLAPIVSAQVSINSYQVQTDVQGAYDLQVPAGQYALQVSAAGYLSTATFMVDVTPAQTSQNDFNLVPLVEIYADDGENGDNGWTAPNGWVLAEELAFSPSHAWSDSVGGNYPDNADNALTSPTIDLTGINDATLNFRHRYQFESTYDFGHVEISADDGASWSELQAFTGNSPTGEWPMATYSLSALNDSPTARIRFRVTSDSSVTRDGWYIDDVSVIVPFVASVDLIFIDGFD</sequence>
<dbReference type="GO" id="GO:0008270">
    <property type="term" value="F:zinc ion binding"/>
    <property type="evidence" value="ECO:0007669"/>
    <property type="project" value="InterPro"/>
</dbReference>
<dbReference type="SUPFAM" id="SSF53187">
    <property type="entry name" value="Zn-dependent exopeptidases"/>
    <property type="match status" value="1"/>
</dbReference>
<dbReference type="Gene3D" id="2.60.40.1120">
    <property type="entry name" value="Carboxypeptidase-like, regulatory domain"/>
    <property type="match status" value="1"/>
</dbReference>
<evidence type="ECO:0000256" key="1">
    <source>
        <dbReference type="ARBA" id="ARBA00001947"/>
    </source>
</evidence>
<dbReference type="OrthoDB" id="9811296at2"/>
<dbReference type="SUPFAM" id="SSF49464">
    <property type="entry name" value="Carboxypeptidase regulatory domain-like"/>
    <property type="match status" value="1"/>
</dbReference>
<evidence type="ECO:0000259" key="4">
    <source>
        <dbReference type="PROSITE" id="PS52035"/>
    </source>
</evidence>
<dbReference type="PANTHER" id="PTHR11705">
    <property type="entry name" value="PROTEASE FAMILY M14 CARBOXYPEPTIDASE A,B"/>
    <property type="match status" value="1"/>
</dbReference>
<dbReference type="Gene3D" id="2.60.120.260">
    <property type="entry name" value="Galactose-binding domain-like"/>
    <property type="match status" value="1"/>
</dbReference>
<dbReference type="InterPro" id="IPR008969">
    <property type="entry name" value="CarboxyPept-like_regulatory"/>
</dbReference>
<dbReference type="GO" id="GO:0006508">
    <property type="term" value="P:proteolysis"/>
    <property type="evidence" value="ECO:0007669"/>
    <property type="project" value="InterPro"/>
</dbReference>
<evidence type="ECO:0000256" key="3">
    <source>
        <dbReference type="PROSITE-ProRule" id="PRU01379"/>
    </source>
</evidence>
<dbReference type="Pfam" id="PF13620">
    <property type="entry name" value="CarboxypepD_reg"/>
    <property type="match status" value="1"/>
</dbReference>
<accession>A0A4R6XF95</accession>
<comment type="caution">
    <text evidence="5">The sequence shown here is derived from an EMBL/GenBank/DDBJ whole genome shotgun (WGS) entry which is preliminary data.</text>
</comment>
<organism evidence="5 6">
    <name type="scientific">Marinicella litoralis</name>
    <dbReference type="NCBI Taxonomy" id="644220"/>
    <lineage>
        <taxon>Bacteria</taxon>
        <taxon>Pseudomonadati</taxon>
        <taxon>Pseudomonadota</taxon>
        <taxon>Gammaproteobacteria</taxon>
        <taxon>Lysobacterales</taxon>
        <taxon>Marinicellaceae</taxon>
        <taxon>Marinicella</taxon>
    </lineage>
</organism>
<dbReference type="Gene3D" id="3.40.630.10">
    <property type="entry name" value="Zn peptidases"/>
    <property type="match status" value="1"/>
</dbReference>
<evidence type="ECO:0000313" key="6">
    <source>
        <dbReference type="Proteomes" id="UP000295724"/>
    </source>
</evidence>
<feature type="domain" description="Peptidase M14" evidence="4">
    <location>
        <begin position="112"/>
        <end position="420"/>
    </location>
</feature>
<comment type="cofactor">
    <cofactor evidence="1">
        <name>Zn(2+)</name>
        <dbReference type="ChEBI" id="CHEBI:29105"/>
    </cofactor>
</comment>
<evidence type="ECO:0000313" key="5">
    <source>
        <dbReference type="EMBL" id="TDR16354.1"/>
    </source>
</evidence>
<dbReference type="SMART" id="SM00631">
    <property type="entry name" value="Zn_pept"/>
    <property type="match status" value="1"/>
</dbReference>
<proteinExistence type="inferred from homology"/>
<keyword evidence="6" id="KW-1185">Reference proteome</keyword>
<reference evidence="5 6" key="1">
    <citation type="submission" date="2019-03" db="EMBL/GenBank/DDBJ databases">
        <title>Genomic Encyclopedia of Type Strains, Phase IV (KMG-IV): sequencing the most valuable type-strain genomes for metagenomic binning, comparative biology and taxonomic classification.</title>
        <authorList>
            <person name="Goeker M."/>
        </authorList>
    </citation>
    <scope>NUCLEOTIDE SEQUENCE [LARGE SCALE GENOMIC DNA]</scope>
    <source>
        <strain evidence="5 6">DSM 25488</strain>
    </source>
</reference>
<gene>
    <name evidence="5" type="ORF">C8D91_2881</name>
</gene>
<feature type="active site" description="Proton donor/acceptor" evidence="3">
    <location>
        <position position="389"/>
    </location>
</feature>
<dbReference type="InterPro" id="IPR013320">
    <property type="entry name" value="ConA-like_dom_sf"/>
</dbReference>
<evidence type="ECO:0000256" key="2">
    <source>
        <dbReference type="ARBA" id="ARBA00005988"/>
    </source>
</evidence>
<dbReference type="Pfam" id="PF20773">
    <property type="entry name" value="InhA-like_MAM"/>
    <property type="match status" value="1"/>
</dbReference>
<protein>
    <submittedName>
        <fullName evidence="5">Immune inhibitor A peptidase M6</fullName>
    </submittedName>
</protein>
<dbReference type="GO" id="GO:0004181">
    <property type="term" value="F:metallocarboxypeptidase activity"/>
    <property type="evidence" value="ECO:0007669"/>
    <property type="project" value="InterPro"/>
</dbReference>
<dbReference type="Pfam" id="PF00246">
    <property type="entry name" value="Peptidase_M14"/>
    <property type="match status" value="1"/>
</dbReference>
<dbReference type="EMBL" id="SNZB01000008">
    <property type="protein sequence ID" value="TDR16354.1"/>
    <property type="molecule type" value="Genomic_DNA"/>
</dbReference>
<dbReference type="InterPro" id="IPR000834">
    <property type="entry name" value="Peptidase_M14"/>
</dbReference>
<dbReference type="PANTHER" id="PTHR11705:SF119">
    <property type="entry name" value="OS02G0119300 PROTEIN"/>
    <property type="match status" value="1"/>
</dbReference>
<comment type="similarity">
    <text evidence="2 3">Belongs to the peptidase M14 family.</text>
</comment>
<dbReference type="RefSeq" id="WP_099020101.1">
    <property type="nucleotide sequence ID" value="NZ_NIHB01000006.1"/>
</dbReference>
<dbReference type="AlphaFoldDB" id="A0A4R6XF95"/>
<name>A0A4R6XF95_9GAMM</name>